<proteinExistence type="predicted"/>
<dbReference type="Proteomes" id="UP001054945">
    <property type="component" value="Unassembled WGS sequence"/>
</dbReference>
<accession>A0AAV4XV55</accession>
<comment type="caution">
    <text evidence="1">The sequence shown here is derived from an EMBL/GenBank/DDBJ whole genome shotgun (WGS) entry which is preliminary data.</text>
</comment>
<dbReference type="AlphaFoldDB" id="A0AAV4XV55"/>
<dbReference type="EMBL" id="BPLR01000994">
    <property type="protein sequence ID" value="GIY99022.1"/>
    <property type="molecule type" value="Genomic_DNA"/>
</dbReference>
<sequence length="131" mass="14597">MPGFGAKVSSAGGRWLLPPCFSGATVGSRWVGNWRIRYLPSLLPSFYPVNQVILTPDRCCIVICSKINLDVEDCKGAYAVLWKPSIENTTYIRRLDAGCDTTSLEKSSAVGFGKKWDNKCCMEKNKEKKKK</sequence>
<organism evidence="1 2">
    <name type="scientific">Caerostris extrusa</name>
    <name type="common">Bark spider</name>
    <name type="synonym">Caerostris bankana</name>
    <dbReference type="NCBI Taxonomy" id="172846"/>
    <lineage>
        <taxon>Eukaryota</taxon>
        <taxon>Metazoa</taxon>
        <taxon>Ecdysozoa</taxon>
        <taxon>Arthropoda</taxon>
        <taxon>Chelicerata</taxon>
        <taxon>Arachnida</taxon>
        <taxon>Araneae</taxon>
        <taxon>Araneomorphae</taxon>
        <taxon>Entelegynae</taxon>
        <taxon>Araneoidea</taxon>
        <taxon>Araneidae</taxon>
        <taxon>Caerostris</taxon>
    </lineage>
</organism>
<gene>
    <name evidence="1" type="ORF">CEXT_216151</name>
</gene>
<name>A0AAV4XV55_CAEEX</name>
<evidence type="ECO:0000313" key="2">
    <source>
        <dbReference type="Proteomes" id="UP001054945"/>
    </source>
</evidence>
<keyword evidence="2" id="KW-1185">Reference proteome</keyword>
<protein>
    <submittedName>
        <fullName evidence="1">Uncharacterized protein</fullName>
    </submittedName>
</protein>
<evidence type="ECO:0000313" key="1">
    <source>
        <dbReference type="EMBL" id="GIY99022.1"/>
    </source>
</evidence>
<reference evidence="1 2" key="1">
    <citation type="submission" date="2021-06" db="EMBL/GenBank/DDBJ databases">
        <title>Caerostris extrusa draft genome.</title>
        <authorList>
            <person name="Kono N."/>
            <person name="Arakawa K."/>
        </authorList>
    </citation>
    <scope>NUCLEOTIDE SEQUENCE [LARGE SCALE GENOMIC DNA]</scope>
</reference>